<comment type="caution">
    <text evidence="2">The sequence shown here is derived from an EMBL/GenBank/DDBJ whole genome shotgun (WGS) entry which is preliminary data.</text>
</comment>
<gene>
    <name evidence="2" type="ORF">LWI29_003449</name>
</gene>
<evidence type="ECO:0000313" key="3">
    <source>
        <dbReference type="Proteomes" id="UP001168877"/>
    </source>
</evidence>
<dbReference type="InterPro" id="IPR050231">
    <property type="entry name" value="Iron_ascorbate_oxido_reductase"/>
</dbReference>
<accession>A0AA39UFV8</accession>
<protein>
    <recommendedName>
        <fullName evidence="1">Isopenicillin N synthase-like Fe(2+) 2OG dioxygenase domain-containing protein</fullName>
    </recommendedName>
</protein>
<dbReference type="Gene3D" id="2.60.120.330">
    <property type="entry name" value="B-lactam Antibiotic, Isopenicillin N Synthase, Chain"/>
    <property type="match status" value="1"/>
</dbReference>
<evidence type="ECO:0000259" key="1">
    <source>
        <dbReference type="Pfam" id="PF03171"/>
    </source>
</evidence>
<dbReference type="SUPFAM" id="SSF51197">
    <property type="entry name" value="Clavaminate synthase-like"/>
    <property type="match status" value="1"/>
</dbReference>
<evidence type="ECO:0000313" key="2">
    <source>
        <dbReference type="EMBL" id="KAK0570579.1"/>
    </source>
</evidence>
<dbReference type="EMBL" id="JAUESC010000388">
    <property type="protein sequence ID" value="KAK0570579.1"/>
    <property type="molecule type" value="Genomic_DNA"/>
</dbReference>
<sequence length="163" mass="18682">MLLRVQKWIQTSTGPTPTQLLPDLSRPDPGHGFGSTYRFFTAHASIPNQYQWPPSVQRKCWVGGWVLVNPISGAFVVNVGDLMHIICNGRFKTALHRALVNQTHHRISVVYFYGPPKDVNVSPSIKLVDRDHPILYRPVTWKEYLDSKTTHFNKALDFIRFDV</sequence>
<dbReference type="InterPro" id="IPR044861">
    <property type="entry name" value="IPNS-like_FE2OG_OXY"/>
</dbReference>
<name>A0AA39UFV8_ACESA</name>
<keyword evidence="3" id="KW-1185">Reference proteome</keyword>
<organism evidence="2 3">
    <name type="scientific">Acer saccharum</name>
    <name type="common">Sugar maple</name>
    <dbReference type="NCBI Taxonomy" id="4024"/>
    <lineage>
        <taxon>Eukaryota</taxon>
        <taxon>Viridiplantae</taxon>
        <taxon>Streptophyta</taxon>
        <taxon>Embryophyta</taxon>
        <taxon>Tracheophyta</taxon>
        <taxon>Spermatophyta</taxon>
        <taxon>Magnoliopsida</taxon>
        <taxon>eudicotyledons</taxon>
        <taxon>Gunneridae</taxon>
        <taxon>Pentapetalae</taxon>
        <taxon>rosids</taxon>
        <taxon>malvids</taxon>
        <taxon>Sapindales</taxon>
        <taxon>Sapindaceae</taxon>
        <taxon>Hippocastanoideae</taxon>
        <taxon>Acereae</taxon>
        <taxon>Acer</taxon>
    </lineage>
</organism>
<dbReference type="Proteomes" id="UP001168877">
    <property type="component" value="Unassembled WGS sequence"/>
</dbReference>
<feature type="domain" description="Isopenicillin N synthase-like Fe(2+) 2OG dioxygenase" evidence="1">
    <location>
        <begin position="57"/>
        <end position="115"/>
    </location>
</feature>
<reference evidence="2" key="1">
    <citation type="journal article" date="2022" name="Plant J.">
        <title>Strategies of tolerance reflected in two North American maple genomes.</title>
        <authorList>
            <person name="McEvoy S.L."/>
            <person name="Sezen U.U."/>
            <person name="Trouern-Trend A."/>
            <person name="McMahon S.M."/>
            <person name="Schaberg P.G."/>
            <person name="Yang J."/>
            <person name="Wegrzyn J.L."/>
            <person name="Swenson N.G."/>
        </authorList>
    </citation>
    <scope>NUCLEOTIDE SEQUENCE</scope>
    <source>
        <strain evidence="2">NS2018</strain>
    </source>
</reference>
<dbReference type="AlphaFoldDB" id="A0AA39UFV8"/>
<reference evidence="2" key="2">
    <citation type="submission" date="2023-06" db="EMBL/GenBank/DDBJ databases">
        <authorList>
            <person name="Swenson N.G."/>
            <person name="Wegrzyn J.L."/>
            <person name="Mcevoy S.L."/>
        </authorList>
    </citation>
    <scope>NUCLEOTIDE SEQUENCE</scope>
    <source>
        <strain evidence="2">NS2018</strain>
        <tissue evidence="2">Leaf</tissue>
    </source>
</reference>
<dbReference type="Pfam" id="PF03171">
    <property type="entry name" value="2OG-FeII_Oxy"/>
    <property type="match status" value="1"/>
</dbReference>
<dbReference type="InterPro" id="IPR027443">
    <property type="entry name" value="IPNS-like_sf"/>
</dbReference>
<dbReference type="PANTHER" id="PTHR47990">
    <property type="entry name" value="2-OXOGLUTARATE (2OG) AND FE(II)-DEPENDENT OXYGENASE SUPERFAMILY PROTEIN-RELATED"/>
    <property type="match status" value="1"/>
</dbReference>
<proteinExistence type="predicted"/>